<dbReference type="SUPFAM" id="SSF57667">
    <property type="entry name" value="beta-beta-alpha zinc fingers"/>
    <property type="match status" value="6"/>
</dbReference>
<dbReference type="PROSITE" id="PS50157">
    <property type="entry name" value="ZINC_FINGER_C2H2_2"/>
    <property type="match status" value="8"/>
</dbReference>
<dbReference type="FunFam" id="3.30.160.60:FF:000446">
    <property type="entry name" value="Zinc finger protein"/>
    <property type="match status" value="2"/>
</dbReference>
<feature type="domain" description="C2H2-type" evidence="12">
    <location>
        <begin position="182"/>
        <end position="211"/>
    </location>
</feature>
<gene>
    <name evidence="13" type="ORF">BV898_00234</name>
</gene>
<feature type="compositionally biased region" description="Polar residues" evidence="11">
    <location>
        <begin position="518"/>
        <end position="527"/>
    </location>
</feature>
<feature type="region of interest" description="Disordered" evidence="11">
    <location>
        <begin position="504"/>
        <end position="537"/>
    </location>
</feature>
<dbReference type="GO" id="GO:0000785">
    <property type="term" value="C:chromatin"/>
    <property type="evidence" value="ECO:0007669"/>
    <property type="project" value="TreeGrafter"/>
</dbReference>
<feature type="domain" description="C2H2-type" evidence="12">
    <location>
        <begin position="243"/>
        <end position="272"/>
    </location>
</feature>
<keyword evidence="2" id="KW-0479">Metal-binding</keyword>
<dbReference type="GO" id="GO:0000978">
    <property type="term" value="F:RNA polymerase II cis-regulatory region sequence-specific DNA binding"/>
    <property type="evidence" value="ECO:0007669"/>
    <property type="project" value="TreeGrafter"/>
</dbReference>
<dbReference type="Proteomes" id="UP000192578">
    <property type="component" value="Unassembled WGS sequence"/>
</dbReference>
<evidence type="ECO:0000256" key="11">
    <source>
        <dbReference type="SAM" id="MobiDB-lite"/>
    </source>
</evidence>
<feature type="domain" description="C2H2-type" evidence="12">
    <location>
        <begin position="363"/>
        <end position="392"/>
    </location>
</feature>
<keyword evidence="9" id="KW-0539">Nucleus</keyword>
<evidence type="ECO:0000256" key="5">
    <source>
        <dbReference type="ARBA" id="ARBA00022833"/>
    </source>
</evidence>
<evidence type="ECO:0000256" key="7">
    <source>
        <dbReference type="ARBA" id="ARBA00023125"/>
    </source>
</evidence>
<sequence>MSEEGEDIFPGVILEADNSSEVTETLDEADEAANNIPEEGQPDDEQVAQEADIEEGVDGAEVQHLELGEVEPADADSGAVVLSGERQDGGIAKAKPFACNWPDCGKSFQWKSYLERHAISHTGLKPEPSARKKREPRKKKTQNGEEAETGKPKYTCSECGKEFSWKSYLERHAQTHSGIKPFECDYPGCEYRTGQTGNLKMHKQTHSGVKPHACNWPECTYRSTHPGNLKNHMLTHTVGEKRFKCPVMGCEYSAIQYETLNQHVRTHTGEKPFKCPWEGCSYAGRQSATLKVHYLTHTGDKPYACSWPGCEYRSTHSGHVKKHYLGHTGEKPHACDVEDCTYRASTTGALEVHKKSHSGIKPYFCMVPNCTFASIQSGSLKRHSLTHTGVKPYACEHCVYRAAQPGTLKRHIGNHHVFVAATEEGSEERASVAEGAEESAGEEVAGSLEEQPQLQEEYQLEEPEPEAAVHADETVAESEAATTAPPPEMAEIEAVEEVVPKMQRKGTKLVRPKGATQRRPTSTSAVEGQSKKTKGAKIVTPKLTLAQLATVTPTPPPTMMTIKMITTKTKAAPLVVSLPEKSEATQIEVSPAKKSPSRSKIARPAVTAIMSLSPSPLTRSTRRAAPTSSDATTSKAITVTAEAPAATVEPVETRSSKRRKH</sequence>
<dbReference type="GO" id="GO:0005667">
    <property type="term" value="C:transcription regulator complex"/>
    <property type="evidence" value="ECO:0007669"/>
    <property type="project" value="TreeGrafter"/>
</dbReference>
<evidence type="ECO:0000256" key="8">
    <source>
        <dbReference type="ARBA" id="ARBA00023163"/>
    </source>
</evidence>
<dbReference type="PROSITE" id="PS00028">
    <property type="entry name" value="ZINC_FINGER_C2H2_1"/>
    <property type="match status" value="2"/>
</dbReference>
<feature type="compositionally biased region" description="Low complexity" evidence="11">
    <location>
        <begin position="442"/>
        <end position="457"/>
    </location>
</feature>
<feature type="compositionally biased region" description="Low complexity" evidence="11">
    <location>
        <begin position="638"/>
        <end position="650"/>
    </location>
</feature>
<proteinExistence type="predicted"/>
<feature type="domain" description="C2H2-type" evidence="12">
    <location>
        <begin position="273"/>
        <end position="302"/>
    </location>
</feature>
<dbReference type="InterPro" id="IPR036236">
    <property type="entry name" value="Znf_C2H2_sf"/>
</dbReference>
<dbReference type="GO" id="GO:0031519">
    <property type="term" value="C:PcG protein complex"/>
    <property type="evidence" value="ECO:0007669"/>
    <property type="project" value="TreeGrafter"/>
</dbReference>
<keyword evidence="7" id="KW-0238">DNA-binding</keyword>
<feature type="domain" description="C2H2-type" evidence="12">
    <location>
        <begin position="303"/>
        <end position="332"/>
    </location>
</feature>
<feature type="compositionally biased region" description="Basic residues" evidence="11">
    <location>
        <begin position="131"/>
        <end position="141"/>
    </location>
</feature>
<protein>
    <submittedName>
        <fullName evidence="13">Zinc finger protein 782</fullName>
    </submittedName>
</protein>
<evidence type="ECO:0000256" key="1">
    <source>
        <dbReference type="ARBA" id="ARBA00004123"/>
    </source>
</evidence>
<evidence type="ECO:0000256" key="4">
    <source>
        <dbReference type="ARBA" id="ARBA00022771"/>
    </source>
</evidence>
<keyword evidence="6" id="KW-0805">Transcription regulation</keyword>
<feature type="region of interest" description="Disordered" evidence="11">
    <location>
        <begin position="613"/>
        <end position="661"/>
    </location>
</feature>
<feature type="region of interest" description="Disordered" evidence="11">
    <location>
        <begin position="423"/>
        <end position="489"/>
    </location>
</feature>
<dbReference type="GO" id="GO:0008270">
    <property type="term" value="F:zinc ion binding"/>
    <property type="evidence" value="ECO:0007669"/>
    <property type="project" value="UniProtKB-KW"/>
</dbReference>
<dbReference type="EMBL" id="MTYJ01000001">
    <property type="protein sequence ID" value="OQV26110.1"/>
    <property type="molecule type" value="Genomic_DNA"/>
</dbReference>
<dbReference type="OrthoDB" id="6591996at2759"/>
<dbReference type="PANTHER" id="PTHR14003:SF19">
    <property type="entry name" value="YY2 TRANSCRIPTION FACTOR"/>
    <property type="match status" value="1"/>
</dbReference>
<reference evidence="14" key="1">
    <citation type="submission" date="2017-01" db="EMBL/GenBank/DDBJ databases">
        <title>Comparative genomics of anhydrobiosis in the tardigrade Hypsibius dujardini.</title>
        <authorList>
            <person name="Yoshida Y."/>
            <person name="Koutsovoulos G."/>
            <person name="Laetsch D."/>
            <person name="Stevens L."/>
            <person name="Kumar S."/>
            <person name="Horikawa D."/>
            <person name="Ishino K."/>
            <person name="Komine S."/>
            <person name="Tomita M."/>
            <person name="Blaxter M."/>
            <person name="Arakawa K."/>
        </authorList>
    </citation>
    <scope>NUCLEOTIDE SEQUENCE [LARGE SCALE GENOMIC DNA]</scope>
    <source>
        <strain evidence="14">Z151</strain>
    </source>
</reference>
<accession>A0A1W0XF50</accession>
<feature type="domain" description="C2H2-type" evidence="12">
    <location>
        <begin position="97"/>
        <end position="126"/>
    </location>
</feature>
<evidence type="ECO:0000256" key="2">
    <source>
        <dbReference type="ARBA" id="ARBA00022723"/>
    </source>
</evidence>
<evidence type="ECO:0000259" key="12">
    <source>
        <dbReference type="PROSITE" id="PS50157"/>
    </source>
</evidence>
<dbReference type="Gene3D" id="3.30.160.60">
    <property type="entry name" value="Classic Zinc Finger"/>
    <property type="match status" value="10"/>
</dbReference>
<comment type="caution">
    <text evidence="13">The sequence shown here is derived from an EMBL/GenBank/DDBJ whole genome shotgun (WGS) entry which is preliminary data.</text>
</comment>
<dbReference type="FunFam" id="3.30.160.60:FF:000706">
    <property type="entry name" value="Zinc finger protein"/>
    <property type="match status" value="1"/>
</dbReference>
<keyword evidence="3" id="KW-0677">Repeat</keyword>
<dbReference type="GO" id="GO:0000981">
    <property type="term" value="F:DNA-binding transcription factor activity, RNA polymerase II-specific"/>
    <property type="evidence" value="ECO:0007669"/>
    <property type="project" value="TreeGrafter"/>
</dbReference>
<feature type="region of interest" description="Disordered" evidence="11">
    <location>
        <begin position="121"/>
        <end position="152"/>
    </location>
</feature>
<evidence type="ECO:0000256" key="9">
    <source>
        <dbReference type="ARBA" id="ARBA00023242"/>
    </source>
</evidence>
<feature type="domain" description="C2H2-type" evidence="12">
    <location>
        <begin position="154"/>
        <end position="181"/>
    </location>
</feature>
<dbReference type="Pfam" id="PF00096">
    <property type="entry name" value="zf-C2H2"/>
    <property type="match status" value="1"/>
</dbReference>
<keyword evidence="4 10" id="KW-0863">Zinc-finger</keyword>
<organism evidence="13 14">
    <name type="scientific">Hypsibius exemplaris</name>
    <name type="common">Freshwater tardigrade</name>
    <dbReference type="NCBI Taxonomy" id="2072580"/>
    <lineage>
        <taxon>Eukaryota</taxon>
        <taxon>Metazoa</taxon>
        <taxon>Ecdysozoa</taxon>
        <taxon>Tardigrada</taxon>
        <taxon>Eutardigrada</taxon>
        <taxon>Parachela</taxon>
        <taxon>Hypsibioidea</taxon>
        <taxon>Hypsibiidae</taxon>
        <taxon>Hypsibius</taxon>
    </lineage>
</organism>
<name>A0A1W0XF50_HYPEX</name>
<evidence type="ECO:0000256" key="10">
    <source>
        <dbReference type="PROSITE-ProRule" id="PRU00042"/>
    </source>
</evidence>
<keyword evidence="14" id="KW-1185">Reference proteome</keyword>
<feature type="compositionally biased region" description="Polar residues" evidence="11">
    <location>
        <begin position="626"/>
        <end position="637"/>
    </location>
</feature>
<comment type="subcellular location">
    <subcellularLocation>
        <location evidence="1">Nucleus</location>
    </subcellularLocation>
</comment>
<evidence type="ECO:0000313" key="14">
    <source>
        <dbReference type="Proteomes" id="UP000192578"/>
    </source>
</evidence>
<dbReference type="PANTHER" id="PTHR14003">
    <property type="entry name" value="TRANSCRIPTIONAL REPRESSOR PROTEIN YY"/>
    <property type="match status" value="1"/>
</dbReference>
<feature type="domain" description="C2H2-type" evidence="12">
    <location>
        <begin position="333"/>
        <end position="362"/>
    </location>
</feature>
<evidence type="ECO:0000313" key="13">
    <source>
        <dbReference type="EMBL" id="OQV26110.1"/>
    </source>
</evidence>
<evidence type="ECO:0000256" key="3">
    <source>
        <dbReference type="ARBA" id="ARBA00022737"/>
    </source>
</evidence>
<dbReference type="SMART" id="SM00355">
    <property type="entry name" value="ZnF_C2H2"/>
    <property type="match status" value="10"/>
</dbReference>
<evidence type="ECO:0000256" key="6">
    <source>
        <dbReference type="ARBA" id="ARBA00023015"/>
    </source>
</evidence>
<keyword evidence="5" id="KW-0862">Zinc</keyword>
<dbReference type="AlphaFoldDB" id="A0A1W0XF50"/>
<keyword evidence="8" id="KW-0804">Transcription</keyword>
<dbReference type="FunFam" id="3.30.160.60:FF:000646">
    <property type="entry name" value="Myeloid zinc finger 1"/>
    <property type="match status" value="1"/>
</dbReference>
<dbReference type="InterPro" id="IPR013087">
    <property type="entry name" value="Znf_C2H2_type"/>
</dbReference>
<dbReference type="FunFam" id="3.30.160.60:FF:002343">
    <property type="entry name" value="Zinc finger protein 33A"/>
    <property type="match status" value="1"/>
</dbReference>
<feature type="region of interest" description="Disordered" evidence="11">
    <location>
        <begin position="581"/>
        <end position="601"/>
    </location>
</feature>